<dbReference type="Gene3D" id="2.40.50.100">
    <property type="match status" value="1"/>
</dbReference>
<dbReference type="Gene3D" id="3.40.50.300">
    <property type="entry name" value="P-loop containing nucleotide triphosphate hydrolases"/>
    <property type="match status" value="1"/>
</dbReference>
<dbReference type="Proteomes" id="UP000295391">
    <property type="component" value="Unassembled WGS sequence"/>
</dbReference>
<dbReference type="GO" id="GO:0008643">
    <property type="term" value="P:carbohydrate transport"/>
    <property type="evidence" value="ECO:0007669"/>
    <property type="project" value="InterPro"/>
</dbReference>
<accession>A0A4R6VSR7</accession>
<dbReference type="Pfam" id="PF03459">
    <property type="entry name" value="TOBE"/>
    <property type="match status" value="1"/>
</dbReference>
<dbReference type="InterPro" id="IPR047641">
    <property type="entry name" value="ABC_transpr_MalK/UgpC-like"/>
</dbReference>
<dbReference type="OrthoDB" id="7817850at2"/>
<evidence type="ECO:0000256" key="4">
    <source>
        <dbReference type="ARBA" id="ARBA00022741"/>
    </source>
</evidence>
<comment type="caution">
    <text evidence="7">The sequence shown here is derived from an EMBL/GenBank/DDBJ whole genome shotgun (WGS) entry which is preliminary data.</text>
</comment>
<keyword evidence="5 7" id="KW-0067">ATP-binding</keyword>
<evidence type="ECO:0000256" key="5">
    <source>
        <dbReference type="ARBA" id="ARBA00022840"/>
    </source>
</evidence>
<dbReference type="GO" id="GO:0005524">
    <property type="term" value="F:ATP binding"/>
    <property type="evidence" value="ECO:0007669"/>
    <property type="project" value="UniProtKB-KW"/>
</dbReference>
<dbReference type="SUPFAM" id="SSF52540">
    <property type="entry name" value="P-loop containing nucleoside triphosphate hydrolases"/>
    <property type="match status" value="1"/>
</dbReference>
<sequence length="375" mass="40548">MTSPQKAEHILSVENLDKSFGAVKILKDINVAIEPGDFLVLVGPSGCGKSTLLNCIAGLEKSTGGEIKIGGRSMNGVSPKDRDIAMVFQSYALYPTMTVGKNITFGMKVRGVPEAEQQRKLNEVAKLLQIDHLLDRKPSQLSGGQRQRVAMGRALVRDPQLFLFDEPLSNLDAKLRVEMRTEIKRLHQTLGASIVYVTHDQIEAMTLATKIVVMKDGIIQQAGTPNEIYNQPANMFVADFMGSPSMNLIPAQLEAVDEKTKISINRTDMAGIELMMDRKIEGLAGGSKSVILGLRPENISDASGQNAKDGQVAECRVDVVEPAGSDTFVVTNLGGKQVTARMNADVQIMAGDMANFAFDLSKASIFEPESGARIA</sequence>
<dbReference type="InterPro" id="IPR008995">
    <property type="entry name" value="Mo/tungstate-bd_C_term_dom"/>
</dbReference>
<dbReference type="PANTHER" id="PTHR43875:SF14">
    <property type="entry name" value="ABC TRANSPORTER ATP-BINDING PROTEIN"/>
    <property type="match status" value="1"/>
</dbReference>
<dbReference type="PANTHER" id="PTHR43875">
    <property type="entry name" value="MALTODEXTRIN IMPORT ATP-BINDING PROTEIN MSMX"/>
    <property type="match status" value="1"/>
</dbReference>
<keyword evidence="3" id="KW-0813">Transport</keyword>
<dbReference type="InterPro" id="IPR027417">
    <property type="entry name" value="P-loop_NTPase"/>
</dbReference>
<dbReference type="InterPro" id="IPR017871">
    <property type="entry name" value="ABC_transporter-like_CS"/>
</dbReference>
<keyword evidence="4" id="KW-0547">Nucleotide-binding</keyword>
<dbReference type="GO" id="GO:0016887">
    <property type="term" value="F:ATP hydrolysis activity"/>
    <property type="evidence" value="ECO:0007669"/>
    <property type="project" value="InterPro"/>
</dbReference>
<dbReference type="FunFam" id="3.40.50.300:FF:000042">
    <property type="entry name" value="Maltose/maltodextrin ABC transporter, ATP-binding protein"/>
    <property type="match status" value="1"/>
</dbReference>
<dbReference type="GO" id="GO:0055052">
    <property type="term" value="C:ATP-binding cassette (ABC) transporter complex, substrate-binding subunit-containing"/>
    <property type="evidence" value="ECO:0007669"/>
    <property type="project" value="TreeGrafter"/>
</dbReference>
<gene>
    <name evidence="7" type="ORF">ATL17_1120</name>
</gene>
<evidence type="ECO:0000313" key="7">
    <source>
        <dbReference type="EMBL" id="TDQ67113.1"/>
    </source>
</evidence>
<dbReference type="CDD" id="cd03301">
    <property type="entry name" value="ABC_MalK_N"/>
    <property type="match status" value="1"/>
</dbReference>
<dbReference type="Gene3D" id="2.40.50.140">
    <property type="entry name" value="Nucleic acid-binding proteins"/>
    <property type="match status" value="1"/>
</dbReference>
<dbReference type="Pfam" id="PF00005">
    <property type="entry name" value="ABC_tran"/>
    <property type="match status" value="1"/>
</dbReference>
<dbReference type="SUPFAM" id="SSF50331">
    <property type="entry name" value="MOP-like"/>
    <property type="match status" value="1"/>
</dbReference>
<dbReference type="GO" id="GO:0140359">
    <property type="term" value="F:ABC-type transporter activity"/>
    <property type="evidence" value="ECO:0007669"/>
    <property type="project" value="InterPro"/>
</dbReference>
<dbReference type="InterPro" id="IPR003593">
    <property type="entry name" value="AAA+_ATPase"/>
</dbReference>
<dbReference type="NCBIfam" id="NF008653">
    <property type="entry name" value="PRK11650.1"/>
    <property type="match status" value="1"/>
</dbReference>
<dbReference type="InterPro" id="IPR015855">
    <property type="entry name" value="ABC_transpr_MalK-like"/>
</dbReference>
<dbReference type="InterPro" id="IPR005116">
    <property type="entry name" value="Transp-assoc_OB_typ1"/>
</dbReference>
<proteinExistence type="inferred from homology"/>
<dbReference type="InterPro" id="IPR040582">
    <property type="entry name" value="OB_MalK-like"/>
</dbReference>
<organism evidence="7 8">
    <name type="scientific">Maritalea mobilis</name>
    <dbReference type="NCBI Taxonomy" id="483324"/>
    <lineage>
        <taxon>Bacteria</taxon>
        <taxon>Pseudomonadati</taxon>
        <taxon>Pseudomonadota</taxon>
        <taxon>Alphaproteobacteria</taxon>
        <taxon>Hyphomicrobiales</taxon>
        <taxon>Devosiaceae</taxon>
        <taxon>Maritalea</taxon>
    </lineage>
</organism>
<dbReference type="InterPro" id="IPR003439">
    <property type="entry name" value="ABC_transporter-like_ATP-bd"/>
</dbReference>
<dbReference type="PROSITE" id="PS50893">
    <property type="entry name" value="ABC_TRANSPORTER_2"/>
    <property type="match status" value="1"/>
</dbReference>
<protein>
    <submittedName>
        <fullName evidence="7">Carbohydrate ABC transporter ATP-binding protein (CUT1 family)</fullName>
    </submittedName>
</protein>
<evidence type="ECO:0000313" key="8">
    <source>
        <dbReference type="Proteomes" id="UP000295391"/>
    </source>
</evidence>
<dbReference type="PROSITE" id="PS00211">
    <property type="entry name" value="ABC_TRANSPORTER_1"/>
    <property type="match status" value="1"/>
</dbReference>
<evidence type="ECO:0000256" key="3">
    <source>
        <dbReference type="ARBA" id="ARBA00022448"/>
    </source>
</evidence>
<dbReference type="SMART" id="SM00382">
    <property type="entry name" value="AAA"/>
    <property type="match status" value="1"/>
</dbReference>
<keyword evidence="8" id="KW-1185">Reference proteome</keyword>
<dbReference type="AlphaFoldDB" id="A0A4R6VSR7"/>
<evidence type="ECO:0000256" key="1">
    <source>
        <dbReference type="ARBA" id="ARBA00004417"/>
    </source>
</evidence>
<dbReference type="RefSeq" id="WP_133571755.1">
    <property type="nucleotide sequence ID" value="NZ_SNYR01000001.1"/>
</dbReference>
<dbReference type="InterPro" id="IPR012340">
    <property type="entry name" value="NA-bd_OB-fold"/>
</dbReference>
<dbReference type="Pfam" id="PF17912">
    <property type="entry name" value="OB_MalK"/>
    <property type="match status" value="1"/>
</dbReference>
<comment type="subcellular location">
    <subcellularLocation>
        <location evidence="1">Cell inner membrane</location>
        <topology evidence="1">Peripheral membrane protein</topology>
    </subcellularLocation>
</comment>
<feature type="domain" description="ABC transporter" evidence="6">
    <location>
        <begin position="11"/>
        <end position="241"/>
    </location>
</feature>
<evidence type="ECO:0000259" key="6">
    <source>
        <dbReference type="PROSITE" id="PS50893"/>
    </source>
</evidence>
<reference evidence="7 8" key="1">
    <citation type="submission" date="2019-03" db="EMBL/GenBank/DDBJ databases">
        <title>Genomic Encyclopedia of Type Strains, Phase III (KMG-III): the genomes of soil and plant-associated and newly described type strains.</title>
        <authorList>
            <person name="Whitman W."/>
        </authorList>
    </citation>
    <scope>NUCLEOTIDE SEQUENCE [LARGE SCALE GENOMIC DNA]</scope>
    <source>
        <strain evidence="7 8">CGMCC 1.7002</strain>
    </source>
</reference>
<name>A0A4R6VSR7_9HYPH</name>
<evidence type="ECO:0000256" key="2">
    <source>
        <dbReference type="ARBA" id="ARBA00005417"/>
    </source>
</evidence>
<dbReference type="EMBL" id="SNYR01000001">
    <property type="protein sequence ID" value="TDQ67113.1"/>
    <property type="molecule type" value="Genomic_DNA"/>
</dbReference>
<comment type="similarity">
    <text evidence="2">Belongs to the ABC transporter superfamily.</text>
</comment>